<organism evidence="4 5">
    <name type="scientific">Staphylococcus felis</name>
    <dbReference type="NCBI Taxonomy" id="46127"/>
    <lineage>
        <taxon>Bacteria</taxon>
        <taxon>Bacillati</taxon>
        <taxon>Bacillota</taxon>
        <taxon>Bacilli</taxon>
        <taxon>Bacillales</taxon>
        <taxon>Staphylococcaceae</taxon>
        <taxon>Staphylococcus</taxon>
    </lineage>
</organism>
<comment type="caution">
    <text evidence="4">The sequence shown here is derived from an EMBL/GenBank/DDBJ whole genome shotgun (WGS) entry which is preliminary data.</text>
</comment>
<feature type="domain" description="Transposase IS110-like N-terminal" evidence="2">
    <location>
        <begin position="9"/>
        <end position="155"/>
    </location>
</feature>
<dbReference type="RefSeq" id="WP_116094117.1">
    <property type="nucleotide sequence ID" value="NZ_JBBEFJ010000068.1"/>
</dbReference>
<dbReference type="Pfam" id="PF02371">
    <property type="entry name" value="Transposase_20"/>
    <property type="match status" value="1"/>
</dbReference>
<evidence type="ECO:0000313" key="4">
    <source>
        <dbReference type="EMBL" id="REH96978.1"/>
    </source>
</evidence>
<dbReference type="EMBL" id="QKXQ01000226">
    <property type="protein sequence ID" value="REH96978.1"/>
    <property type="molecule type" value="Genomic_DNA"/>
</dbReference>
<feature type="coiled-coil region" evidence="1">
    <location>
        <begin position="222"/>
        <end position="260"/>
    </location>
</feature>
<dbReference type="GO" id="GO:0003677">
    <property type="term" value="F:DNA binding"/>
    <property type="evidence" value="ECO:0007669"/>
    <property type="project" value="InterPro"/>
</dbReference>
<dbReference type="GO" id="GO:0004803">
    <property type="term" value="F:transposase activity"/>
    <property type="evidence" value="ECO:0007669"/>
    <property type="project" value="InterPro"/>
</dbReference>
<dbReference type="PANTHER" id="PTHR33055:SF15">
    <property type="entry name" value="TRANSPOSASE-RELATED"/>
    <property type="match status" value="1"/>
</dbReference>
<name>A0A3E0IQM2_9STAP</name>
<gene>
    <name evidence="4" type="ORF">DOS83_04735</name>
</gene>
<dbReference type="PANTHER" id="PTHR33055">
    <property type="entry name" value="TRANSPOSASE FOR INSERTION SEQUENCE ELEMENT IS1111A"/>
    <property type="match status" value="1"/>
</dbReference>
<evidence type="ECO:0000313" key="5">
    <source>
        <dbReference type="Proteomes" id="UP000256562"/>
    </source>
</evidence>
<keyword evidence="1" id="KW-0175">Coiled coil</keyword>
<dbReference type="NCBIfam" id="NF033542">
    <property type="entry name" value="transpos_IS110"/>
    <property type="match status" value="1"/>
</dbReference>
<protein>
    <submittedName>
        <fullName evidence="4">IS110 family transposase</fullName>
    </submittedName>
</protein>
<sequence length="378" mass="43336">MDNVYRSCAGIDIHQNNVVACVLVGPLTSTRPKKYEATFKTTTRDLEALNHWLKSFGVEAVGMESTGVYWKPIWHALINDFKLILANPQRIKNIPGQKTDKKDAYWIAKLTRIDLIPASFIPDEKIQALRNLTRQRIHYIESRNTEKNRVHKILQCGGIKLTSYIKDVFGKSGRNLLDMLMNGEVITLKKIQNSVYTSLKNKTQDLYDAMDGYLSKVDRYLLKQAMMIIDTYNEAIENIEEQIDEQLKIYEEELEVLDSIPGIDKIAASIIIAEIGDDVSQFPTANHLASWAGLCPGNNESSGKKKSTRIRRGNRYLKKHLCQAAFVASRKKDCRFYEKFKKLKYRRGPQKAIIAIAHDILRTAYYLLDKKALYQEVV</sequence>
<feature type="domain" description="Transposase IS116/IS110/IS902 C-terminal" evidence="3">
    <location>
        <begin position="255"/>
        <end position="334"/>
    </location>
</feature>
<dbReference type="InterPro" id="IPR047650">
    <property type="entry name" value="Transpos_IS110"/>
</dbReference>
<accession>A0A3E0IQM2</accession>
<evidence type="ECO:0000256" key="1">
    <source>
        <dbReference type="SAM" id="Coils"/>
    </source>
</evidence>
<reference evidence="4 5" key="1">
    <citation type="journal article" date="2018" name="Vet. Microbiol.">
        <title>Characterisation of Staphylococcus felis isolated from cats using whole genome sequencing.</title>
        <authorList>
            <person name="Worthing K."/>
            <person name="Pang S."/>
            <person name="Trott D.J."/>
            <person name="Abraham S."/>
            <person name="Coombs G.W."/>
            <person name="Jordan D."/>
            <person name="McIntyre L."/>
            <person name="Davies M.R."/>
            <person name="Norris J."/>
        </authorList>
    </citation>
    <scope>NUCLEOTIDE SEQUENCE [LARGE SCALE GENOMIC DNA]</scope>
    <source>
        <strain evidence="4 5">F9</strain>
    </source>
</reference>
<dbReference type="InterPro" id="IPR002525">
    <property type="entry name" value="Transp_IS110-like_N"/>
</dbReference>
<dbReference type="InterPro" id="IPR003346">
    <property type="entry name" value="Transposase_20"/>
</dbReference>
<evidence type="ECO:0000259" key="3">
    <source>
        <dbReference type="Pfam" id="PF02371"/>
    </source>
</evidence>
<dbReference type="GO" id="GO:0006313">
    <property type="term" value="P:DNA transposition"/>
    <property type="evidence" value="ECO:0007669"/>
    <property type="project" value="InterPro"/>
</dbReference>
<dbReference type="OrthoDB" id="9815354at2"/>
<dbReference type="AlphaFoldDB" id="A0A3E0IQM2"/>
<evidence type="ECO:0000259" key="2">
    <source>
        <dbReference type="Pfam" id="PF01548"/>
    </source>
</evidence>
<dbReference type="Pfam" id="PF01548">
    <property type="entry name" value="DEDD_Tnp_IS110"/>
    <property type="match status" value="1"/>
</dbReference>
<proteinExistence type="predicted"/>
<dbReference type="Proteomes" id="UP000256562">
    <property type="component" value="Unassembled WGS sequence"/>
</dbReference>